<name>A0ACB8SAK7_9AGAM</name>
<dbReference type="EMBL" id="MU275842">
    <property type="protein sequence ID" value="KAI0052946.1"/>
    <property type="molecule type" value="Genomic_DNA"/>
</dbReference>
<reference evidence="1" key="1">
    <citation type="submission" date="2021-02" db="EMBL/GenBank/DDBJ databases">
        <authorList>
            <consortium name="DOE Joint Genome Institute"/>
            <person name="Ahrendt S."/>
            <person name="Looney B.P."/>
            <person name="Miyauchi S."/>
            <person name="Morin E."/>
            <person name="Drula E."/>
            <person name="Courty P.E."/>
            <person name="Chicoki N."/>
            <person name="Fauchery L."/>
            <person name="Kohler A."/>
            <person name="Kuo A."/>
            <person name="Labutti K."/>
            <person name="Pangilinan J."/>
            <person name="Lipzen A."/>
            <person name="Riley R."/>
            <person name="Andreopoulos W."/>
            <person name="He G."/>
            <person name="Johnson J."/>
            <person name="Barry K.W."/>
            <person name="Grigoriev I.V."/>
            <person name="Nagy L."/>
            <person name="Hibbett D."/>
            <person name="Henrissat B."/>
            <person name="Matheny P.B."/>
            <person name="Labbe J."/>
            <person name="Martin F."/>
        </authorList>
    </citation>
    <scope>NUCLEOTIDE SEQUENCE</scope>
    <source>
        <strain evidence="1">FP105234-sp</strain>
    </source>
</reference>
<feature type="non-terminal residue" evidence="1">
    <location>
        <position position="187"/>
    </location>
</feature>
<proteinExistence type="predicted"/>
<keyword evidence="2" id="KW-1185">Reference proteome</keyword>
<protein>
    <submittedName>
        <fullName evidence="1">Uncharacterized protein</fullName>
    </submittedName>
</protein>
<sequence length="187" mass="20898">MAESDLGILRAFALKVGDNLSASTFNKFQYAFPDAGVGSYDKAKSRIAFLSGFKAVHYDCCVNSCVCYTGPHEDRSQCPKCKEPRLDARGQPRKQFSYQPLIPRLRALFANRDYAACMKYRAHEHASARQAGTTSDVFDSGHYRSLLTKPVVVGDKTCNHTYFADPRDIALGFATDGFAPFRKRKFT</sequence>
<reference evidence="1" key="2">
    <citation type="journal article" date="2022" name="New Phytol.">
        <title>Evolutionary transition to the ectomycorrhizal habit in the genomes of a hyperdiverse lineage of mushroom-forming fungi.</title>
        <authorList>
            <person name="Looney B."/>
            <person name="Miyauchi S."/>
            <person name="Morin E."/>
            <person name="Drula E."/>
            <person name="Courty P.E."/>
            <person name="Kohler A."/>
            <person name="Kuo A."/>
            <person name="LaButti K."/>
            <person name="Pangilinan J."/>
            <person name="Lipzen A."/>
            <person name="Riley R."/>
            <person name="Andreopoulos W."/>
            <person name="He G."/>
            <person name="Johnson J."/>
            <person name="Nolan M."/>
            <person name="Tritt A."/>
            <person name="Barry K.W."/>
            <person name="Grigoriev I.V."/>
            <person name="Nagy L.G."/>
            <person name="Hibbett D."/>
            <person name="Henrissat B."/>
            <person name="Matheny P.B."/>
            <person name="Labbe J."/>
            <person name="Martin F.M."/>
        </authorList>
    </citation>
    <scope>NUCLEOTIDE SEQUENCE</scope>
    <source>
        <strain evidence="1">FP105234-sp</strain>
    </source>
</reference>
<organism evidence="1 2">
    <name type="scientific">Auriscalpium vulgare</name>
    <dbReference type="NCBI Taxonomy" id="40419"/>
    <lineage>
        <taxon>Eukaryota</taxon>
        <taxon>Fungi</taxon>
        <taxon>Dikarya</taxon>
        <taxon>Basidiomycota</taxon>
        <taxon>Agaricomycotina</taxon>
        <taxon>Agaricomycetes</taxon>
        <taxon>Russulales</taxon>
        <taxon>Auriscalpiaceae</taxon>
        <taxon>Auriscalpium</taxon>
    </lineage>
</organism>
<comment type="caution">
    <text evidence="1">The sequence shown here is derived from an EMBL/GenBank/DDBJ whole genome shotgun (WGS) entry which is preliminary data.</text>
</comment>
<dbReference type="Proteomes" id="UP000814033">
    <property type="component" value="Unassembled WGS sequence"/>
</dbReference>
<evidence type="ECO:0000313" key="1">
    <source>
        <dbReference type="EMBL" id="KAI0052946.1"/>
    </source>
</evidence>
<accession>A0ACB8SAK7</accession>
<evidence type="ECO:0000313" key="2">
    <source>
        <dbReference type="Proteomes" id="UP000814033"/>
    </source>
</evidence>
<gene>
    <name evidence="1" type="ORF">FA95DRAFT_1462458</name>
</gene>